<accession>A0A5C4MNX8</accession>
<feature type="domain" description="Outer membrane protein beta-barrel" evidence="6">
    <location>
        <begin position="42"/>
        <end position="220"/>
    </location>
</feature>
<proteinExistence type="inferred from homology"/>
<evidence type="ECO:0000256" key="4">
    <source>
        <dbReference type="ARBA" id="ARBA00038306"/>
    </source>
</evidence>
<dbReference type="InterPro" id="IPR051692">
    <property type="entry name" value="OMP-like"/>
</dbReference>
<comment type="subcellular location">
    <subcellularLocation>
        <location evidence="1">Membrane</location>
    </subcellularLocation>
</comment>
<evidence type="ECO:0000256" key="5">
    <source>
        <dbReference type="SAM" id="SignalP"/>
    </source>
</evidence>
<feature type="signal peptide" evidence="5">
    <location>
        <begin position="1"/>
        <end position="20"/>
    </location>
</feature>
<dbReference type="InterPro" id="IPR027385">
    <property type="entry name" value="Beta-barrel_OMP"/>
</dbReference>
<dbReference type="RefSeq" id="WP_139078257.1">
    <property type="nucleotide sequence ID" value="NZ_VDFU01000027.1"/>
</dbReference>
<evidence type="ECO:0000313" key="7">
    <source>
        <dbReference type="EMBL" id="TNC47301.1"/>
    </source>
</evidence>
<dbReference type="AlphaFoldDB" id="A0A5C4MNX8"/>
<dbReference type="InterPro" id="IPR011250">
    <property type="entry name" value="OMP/PagP_B-barrel"/>
</dbReference>
<dbReference type="Gene3D" id="2.40.160.20">
    <property type="match status" value="1"/>
</dbReference>
<evidence type="ECO:0000313" key="8">
    <source>
        <dbReference type="Proteomes" id="UP000305887"/>
    </source>
</evidence>
<dbReference type="Proteomes" id="UP000305887">
    <property type="component" value="Unassembled WGS sequence"/>
</dbReference>
<name>A0A5C4MNX8_9RHOB</name>
<keyword evidence="8" id="KW-1185">Reference proteome</keyword>
<dbReference type="PANTHER" id="PTHR34001">
    <property type="entry name" value="BLL7405 PROTEIN"/>
    <property type="match status" value="1"/>
</dbReference>
<comment type="caution">
    <text evidence="7">The sequence shown here is derived from an EMBL/GenBank/DDBJ whole genome shotgun (WGS) entry which is preliminary data.</text>
</comment>
<sequence>MTKLLPLFAAALVASAGAAAAGGFVPVVAETPVTAPAPAPVVITPQAAPSGDWTGLYLGGQLSFGQLGYERDDGDAGEADLDGAVGGLHAGYLRDFGRIVAGAEVAYDWADLKVDDEDEVTFDAGADLEGIARAGLRLGYDGGRVLPYATGGYARANLSEELAGSGEDSADGYYFGGGVEYAVTDRFSLGGEVLRHEFDLDVDGLDTGLTTVGVRAAYRF</sequence>
<dbReference type="GO" id="GO:0016020">
    <property type="term" value="C:membrane"/>
    <property type="evidence" value="ECO:0007669"/>
    <property type="project" value="UniProtKB-SubCell"/>
</dbReference>
<evidence type="ECO:0000256" key="3">
    <source>
        <dbReference type="ARBA" id="ARBA00023136"/>
    </source>
</evidence>
<organism evidence="7 8">
    <name type="scientific">Rubellimicrobium rubrum</name>
    <dbReference type="NCBI Taxonomy" id="2585369"/>
    <lineage>
        <taxon>Bacteria</taxon>
        <taxon>Pseudomonadati</taxon>
        <taxon>Pseudomonadota</taxon>
        <taxon>Alphaproteobacteria</taxon>
        <taxon>Rhodobacterales</taxon>
        <taxon>Roseobacteraceae</taxon>
        <taxon>Rubellimicrobium</taxon>
    </lineage>
</organism>
<feature type="chain" id="PRO_5022799266" evidence="5">
    <location>
        <begin position="21"/>
        <end position="220"/>
    </location>
</feature>
<evidence type="ECO:0000256" key="1">
    <source>
        <dbReference type="ARBA" id="ARBA00004370"/>
    </source>
</evidence>
<keyword evidence="3" id="KW-0472">Membrane</keyword>
<dbReference type="Pfam" id="PF13505">
    <property type="entry name" value="OMP_b-brl"/>
    <property type="match status" value="1"/>
</dbReference>
<evidence type="ECO:0000256" key="2">
    <source>
        <dbReference type="ARBA" id="ARBA00022729"/>
    </source>
</evidence>
<gene>
    <name evidence="7" type="ORF">FHG66_17055</name>
</gene>
<keyword evidence="2 5" id="KW-0732">Signal</keyword>
<dbReference type="EMBL" id="VDFU01000027">
    <property type="protein sequence ID" value="TNC47301.1"/>
    <property type="molecule type" value="Genomic_DNA"/>
</dbReference>
<evidence type="ECO:0000259" key="6">
    <source>
        <dbReference type="Pfam" id="PF13505"/>
    </source>
</evidence>
<comment type="similarity">
    <text evidence="4">Belongs to the Omp25/RopB family.</text>
</comment>
<reference evidence="7 8" key="1">
    <citation type="submission" date="2019-06" db="EMBL/GenBank/DDBJ databases">
        <title>YIM 131921 draft genome.</title>
        <authorList>
            <person name="Jiang L."/>
        </authorList>
    </citation>
    <scope>NUCLEOTIDE SEQUENCE [LARGE SCALE GENOMIC DNA]</scope>
    <source>
        <strain evidence="7 8">YIM 131921</strain>
    </source>
</reference>
<protein>
    <submittedName>
        <fullName evidence="7">Porin family protein</fullName>
    </submittedName>
</protein>
<dbReference type="PANTHER" id="PTHR34001:SF3">
    <property type="entry name" value="BLL7405 PROTEIN"/>
    <property type="match status" value="1"/>
</dbReference>
<dbReference type="OrthoDB" id="268975at2"/>
<dbReference type="SUPFAM" id="SSF56925">
    <property type="entry name" value="OMPA-like"/>
    <property type="match status" value="1"/>
</dbReference>